<dbReference type="InterPro" id="IPR017517">
    <property type="entry name" value="Maleyloyr_isom"/>
</dbReference>
<dbReference type="OrthoDB" id="3671213at2"/>
<dbReference type="PANTHER" id="PTHR40758:SF1">
    <property type="entry name" value="CONSERVED PROTEIN"/>
    <property type="match status" value="1"/>
</dbReference>
<feature type="domain" description="Mycothiol-dependent maleylpyruvate isomerase metal-binding" evidence="1">
    <location>
        <begin position="7"/>
        <end position="128"/>
    </location>
</feature>
<dbReference type="Proteomes" id="UP000294927">
    <property type="component" value="Unassembled WGS sequence"/>
</dbReference>
<dbReference type="AlphaFoldDB" id="A0A4R7VCV7"/>
<comment type="caution">
    <text evidence="2">The sequence shown here is derived from an EMBL/GenBank/DDBJ whole genome shotgun (WGS) entry which is preliminary data.</text>
</comment>
<evidence type="ECO:0000259" key="1">
    <source>
        <dbReference type="Pfam" id="PF11716"/>
    </source>
</evidence>
<dbReference type="RefSeq" id="WP_133905460.1">
    <property type="nucleotide sequence ID" value="NZ_SOCP01000010.1"/>
</dbReference>
<keyword evidence="3" id="KW-1185">Reference proteome</keyword>
<dbReference type="Pfam" id="PF11716">
    <property type="entry name" value="MDMPI_N"/>
    <property type="match status" value="1"/>
</dbReference>
<reference evidence="2 3" key="1">
    <citation type="submission" date="2019-03" db="EMBL/GenBank/DDBJ databases">
        <title>Genomic Encyclopedia of Archaeal and Bacterial Type Strains, Phase II (KMG-II): from individual species to whole genera.</title>
        <authorList>
            <person name="Goeker M."/>
        </authorList>
    </citation>
    <scope>NUCLEOTIDE SEQUENCE [LARGE SCALE GENOMIC DNA]</scope>
    <source>
        <strain evidence="2 3">DSM 45499</strain>
    </source>
</reference>
<dbReference type="EMBL" id="SOCP01000010">
    <property type="protein sequence ID" value="TDV46942.1"/>
    <property type="molecule type" value="Genomic_DNA"/>
</dbReference>
<dbReference type="InterPro" id="IPR034660">
    <property type="entry name" value="DinB/YfiT-like"/>
</dbReference>
<dbReference type="GO" id="GO:0046872">
    <property type="term" value="F:metal ion binding"/>
    <property type="evidence" value="ECO:0007669"/>
    <property type="project" value="InterPro"/>
</dbReference>
<name>A0A4R7VCV7_9PSEU</name>
<organism evidence="2 3">
    <name type="scientific">Actinophytocola oryzae</name>
    <dbReference type="NCBI Taxonomy" id="502181"/>
    <lineage>
        <taxon>Bacteria</taxon>
        <taxon>Bacillati</taxon>
        <taxon>Actinomycetota</taxon>
        <taxon>Actinomycetes</taxon>
        <taxon>Pseudonocardiales</taxon>
        <taxon>Pseudonocardiaceae</taxon>
    </lineage>
</organism>
<proteinExistence type="predicted"/>
<sequence length="237" mass="25528">MEFSAYLEQIREQADAFRAAAVTAGPDTAVPTTPGWDVRRLVAHLARVYSWVIGALDTDPGAERPTRERPPEEWDAVVPFFDDRLDTMLTGLRERGPDAAVWAFGNDKTVRFWARRQAHETAIHRLDAEHAAYGDTVDHLTYAPDFAADGADEALTLMIRDRIEVGGTVLFHAADAGRAWLATLTPGAAPEIGPATVVDADASVVGTADAVYRAVWGRPSSAVVGGDPTLVAALRTP</sequence>
<accession>A0A4R7VCV7</accession>
<dbReference type="SUPFAM" id="SSF109854">
    <property type="entry name" value="DinB/YfiT-like putative metalloenzymes"/>
    <property type="match status" value="1"/>
</dbReference>
<protein>
    <submittedName>
        <fullName evidence="2">Uncharacterized protein (TIGR03083 family)</fullName>
    </submittedName>
</protein>
<dbReference type="NCBIfam" id="TIGR03083">
    <property type="entry name" value="maleylpyruvate isomerase family mycothiol-dependent enzyme"/>
    <property type="match status" value="1"/>
</dbReference>
<dbReference type="GO" id="GO:0005886">
    <property type="term" value="C:plasma membrane"/>
    <property type="evidence" value="ECO:0007669"/>
    <property type="project" value="TreeGrafter"/>
</dbReference>
<dbReference type="PANTHER" id="PTHR40758">
    <property type="entry name" value="CONSERVED PROTEIN"/>
    <property type="match status" value="1"/>
</dbReference>
<evidence type="ECO:0000313" key="2">
    <source>
        <dbReference type="EMBL" id="TDV46942.1"/>
    </source>
</evidence>
<dbReference type="InterPro" id="IPR024344">
    <property type="entry name" value="MDMPI_metal-binding"/>
</dbReference>
<evidence type="ECO:0000313" key="3">
    <source>
        <dbReference type="Proteomes" id="UP000294927"/>
    </source>
</evidence>
<gene>
    <name evidence="2" type="ORF">CLV71_110125</name>
</gene>